<reference evidence="3 4" key="1">
    <citation type="submission" date="2015-08" db="EMBL/GenBank/DDBJ databases">
        <title>Next Generation Sequencing and Analysis of the Genome of Puccinia sorghi L Schw, the Causal Agent of Maize Common Rust.</title>
        <authorList>
            <person name="Rochi L."/>
            <person name="Burguener G."/>
            <person name="Darino M."/>
            <person name="Turjanski A."/>
            <person name="Kreff E."/>
            <person name="Dieguez M.J."/>
            <person name="Sacco F."/>
        </authorList>
    </citation>
    <scope>NUCLEOTIDE SEQUENCE [LARGE SCALE GENOMIC DNA]</scope>
    <source>
        <strain evidence="3 4">RO10H11247</strain>
    </source>
</reference>
<evidence type="ECO:0000313" key="3">
    <source>
        <dbReference type="EMBL" id="KNZ53375.1"/>
    </source>
</evidence>
<protein>
    <submittedName>
        <fullName evidence="3">Putative signal peptide protein</fullName>
    </submittedName>
</protein>
<evidence type="ECO:0000256" key="2">
    <source>
        <dbReference type="SAM" id="SignalP"/>
    </source>
</evidence>
<keyword evidence="1" id="KW-0812">Transmembrane</keyword>
<feature type="transmembrane region" description="Helical" evidence="1">
    <location>
        <begin position="78"/>
        <end position="97"/>
    </location>
</feature>
<keyword evidence="4" id="KW-1185">Reference proteome</keyword>
<dbReference type="EMBL" id="LAVV01008236">
    <property type="protein sequence ID" value="KNZ53375.1"/>
    <property type="molecule type" value="Genomic_DNA"/>
</dbReference>
<keyword evidence="2" id="KW-0732">Signal</keyword>
<organism evidence="3 4">
    <name type="scientific">Puccinia sorghi</name>
    <dbReference type="NCBI Taxonomy" id="27349"/>
    <lineage>
        <taxon>Eukaryota</taxon>
        <taxon>Fungi</taxon>
        <taxon>Dikarya</taxon>
        <taxon>Basidiomycota</taxon>
        <taxon>Pucciniomycotina</taxon>
        <taxon>Pucciniomycetes</taxon>
        <taxon>Pucciniales</taxon>
        <taxon>Pucciniaceae</taxon>
        <taxon>Puccinia</taxon>
    </lineage>
</organism>
<feature type="signal peptide" evidence="2">
    <location>
        <begin position="1"/>
        <end position="20"/>
    </location>
</feature>
<gene>
    <name evidence="3" type="ORF">VP01_3260g2</name>
</gene>
<dbReference type="AlphaFoldDB" id="A0A0L6UZV4"/>
<feature type="transmembrane region" description="Helical" evidence="1">
    <location>
        <begin position="161"/>
        <end position="183"/>
    </location>
</feature>
<feature type="chain" id="PRO_5005567984" evidence="2">
    <location>
        <begin position="21"/>
        <end position="538"/>
    </location>
</feature>
<evidence type="ECO:0000313" key="4">
    <source>
        <dbReference type="Proteomes" id="UP000037035"/>
    </source>
</evidence>
<feature type="transmembrane region" description="Helical" evidence="1">
    <location>
        <begin position="44"/>
        <end position="71"/>
    </location>
</feature>
<proteinExistence type="predicted"/>
<keyword evidence="1" id="KW-0472">Membrane</keyword>
<keyword evidence="1" id="KW-1133">Transmembrane helix</keyword>
<feature type="transmembrane region" description="Helical" evidence="1">
    <location>
        <begin position="216"/>
        <end position="240"/>
    </location>
</feature>
<name>A0A0L6UZV4_9BASI</name>
<evidence type="ECO:0000256" key="1">
    <source>
        <dbReference type="SAM" id="Phobius"/>
    </source>
</evidence>
<accession>A0A0L6UZV4</accession>
<comment type="caution">
    <text evidence="3">The sequence shown here is derived from an EMBL/GenBank/DDBJ whole genome shotgun (WGS) entry which is preliminary data.</text>
</comment>
<dbReference type="Proteomes" id="UP000037035">
    <property type="component" value="Unassembled WGS sequence"/>
</dbReference>
<sequence length="538" mass="61187">MIINYFLLLWLLVSVYVAYATEWVGRKTGCYSTLFWPCSVAAHCFFQASIMNFLLLLILITHPAGSWLSLLDSHNSHFLVLSFFYNFIPLVSVSSPVPKTFFQKPGSLITLTRCLDYTVFCQPQSSLEPASLSDPILIFSLTPSLTQLSILITLPSQNPSYISSFLITLISSSVFFFILIFSFTLPSPCLLRRILTLSSSNQLLTYSSCSCLLKGFLFFLFFYSSPFFLSLSLILICFVFRPPGLRLENQGEAIGPKFVNLGMLHDSTICLSGNITTKTELCAPLMLCFTSCMPWHKGNCGLNSLSHFFVIIVDLDTFSKQFFKRNVSTRARLLVLPIKTHLNADLFRFKKKTHKQFQKTQINISLQHIDKDEFYHKLWCLIHYHLSITGFCPPNRYFVDTSSTRPIQSHLSTVVSTLDMEIRDLGLISTGHIFFSDCHTNTQAHAIVIHVRDIRKFDAAAPYLLSENTMNNFPAAIFGPPTRMTCATIFEMNLLVFIFQLLSMRLIDCRLELTLSLKQISRNLIIYCWVGNAMISEN</sequence>
<dbReference type="VEuPathDB" id="FungiDB:VP01_3260g2"/>